<dbReference type="AlphaFoldDB" id="A0A0C2W9B4"/>
<evidence type="ECO:0000313" key="1">
    <source>
        <dbReference type="EMBL" id="KIL57797.1"/>
    </source>
</evidence>
<gene>
    <name evidence="1" type="ORF">M378DRAFT_171306</name>
</gene>
<dbReference type="HOGENOM" id="CLU_163477_0_0_1"/>
<keyword evidence="2" id="KW-1185">Reference proteome</keyword>
<dbReference type="InParanoid" id="A0A0C2W9B4"/>
<sequence length="93" mass="9875">MPPAHCAESAESISSYIRSNDESLLLAHSRDSHQPSSGAASGYVSQYSWNSVALPQIPSASTQYSASLYPGQTQNTYSYQSSPGAALGYFPPL</sequence>
<feature type="non-terminal residue" evidence="1">
    <location>
        <position position="93"/>
    </location>
</feature>
<dbReference type="EMBL" id="KN818357">
    <property type="protein sequence ID" value="KIL57797.1"/>
    <property type="molecule type" value="Genomic_DNA"/>
</dbReference>
<organism evidence="1 2">
    <name type="scientific">Amanita muscaria (strain Koide BX008)</name>
    <dbReference type="NCBI Taxonomy" id="946122"/>
    <lineage>
        <taxon>Eukaryota</taxon>
        <taxon>Fungi</taxon>
        <taxon>Dikarya</taxon>
        <taxon>Basidiomycota</taxon>
        <taxon>Agaricomycotina</taxon>
        <taxon>Agaricomycetes</taxon>
        <taxon>Agaricomycetidae</taxon>
        <taxon>Agaricales</taxon>
        <taxon>Pluteineae</taxon>
        <taxon>Amanitaceae</taxon>
        <taxon>Amanita</taxon>
    </lineage>
</organism>
<evidence type="ECO:0000313" key="2">
    <source>
        <dbReference type="Proteomes" id="UP000054549"/>
    </source>
</evidence>
<name>A0A0C2W9B4_AMAMK</name>
<proteinExistence type="predicted"/>
<accession>A0A0C2W9B4</accession>
<dbReference type="Proteomes" id="UP000054549">
    <property type="component" value="Unassembled WGS sequence"/>
</dbReference>
<protein>
    <submittedName>
        <fullName evidence="1">Uncharacterized protein</fullName>
    </submittedName>
</protein>
<reference evidence="1 2" key="1">
    <citation type="submission" date="2014-04" db="EMBL/GenBank/DDBJ databases">
        <title>Evolutionary Origins and Diversification of the Mycorrhizal Mutualists.</title>
        <authorList>
            <consortium name="DOE Joint Genome Institute"/>
            <consortium name="Mycorrhizal Genomics Consortium"/>
            <person name="Kohler A."/>
            <person name="Kuo A."/>
            <person name="Nagy L.G."/>
            <person name="Floudas D."/>
            <person name="Copeland A."/>
            <person name="Barry K.W."/>
            <person name="Cichocki N."/>
            <person name="Veneault-Fourrey C."/>
            <person name="LaButti K."/>
            <person name="Lindquist E.A."/>
            <person name="Lipzen A."/>
            <person name="Lundell T."/>
            <person name="Morin E."/>
            <person name="Murat C."/>
            <person name="Riley R."/>
            <person name="Ohm R."/>
            <person name="Sun H."/>
            <person name="Tunlid A."/>
            <person name="Henrissat B."/>
            <person name="Grigoriev I.V."/>
            <person name="Hibbett D.S."/>
            <person name="Martin F."/>
        </authorList>
    </citation>
    <scope>NUCLEOTIDE SEQUENCE [LARGE SCALE GENOMIC DNA]</scope>
    <source>
        <strain evidence="1 2">Koide BX008</strain>
    </source>
</reference>